<name>A0A0C9ZVH7_9AGAM</name>
<organism evidence="3 4">
    <name type="scientific">Pisolithus microcarpus 441</name>
    <dbReference type="NCBI Taxonomy" id="765257"/>
    <lineage>
        <taxon>Eukaryota</taxon>
        <taxon>Fungi</taxon>
        <taxon>Dikarya</taxon>
        <taxon>Basidiomycota</taxon>
        <taxon>Agaricomycotina</taxon>
        <taxon>Agaricomycetes</taxon>
        <taxon>Agaricomycetidae</taxon>
        <taxon>Boletales</taxon>
        <taxon>Sclerodermatineae</taxon>
        <taxon>Pisolithaceae</taxon>
        <taxon>Pisolithus</taxon>
    </lineage>
</organism>
<evidence type="ECO:0000313" key="4">
    <source>
        <dbReference type="Proteomes" id="UP000054018"/>
    </source>
</evidence>
<dbReference type="STRING" id="765257.A0A0C9ZVH7"/>
<feature type="region of interest" description="Disordered" evidence="2">
    <location>
        <begin position="217"/>
        <end position="252"/>
    </location>
</feature>
<dbReference type="Proteomes" id="UP000054018">
    <property type="component" value="Unassembled WGS sequence"/>
</dbReference>
<feature type="coiled-coil region" evidence="1">
    <location>
        <begin position="65"/>
        <end position="127"/>
    </location>
</feature>
<feature type="compositionally biased region" description="Polar residues" evidence="2">
    <location>
        <begin position="217"/>
        <end position="240"/>
    </location>
</feature>
<protein>
    <submittedName>
        <fullName evidence="3">Uncharacterized protein</fullName>
    </submittedName>
</protein>
<dbReference type="AlphaFoldDB" id="A0A0C9ZVH7"/>
<gene>
    <name evidence="3" type="ORF">PISMIDRAFT_679120</name>
</gene>
<sequence length="480" mass="51488">MSEQYGLTDQTDDTGRRPYSFDLTLEQQLDNESLPPLSPSAVVDRPQSVDTHVLASIITQLRTSLTEVTRDRDELAKSLAEFRAREADVKDAIANMSEKCSNMQDHLDKANDRIKEDENTISILRGKVEESRRGLMRLQSENRRASQLPPQLDLSRAGTFASLPISSAKRASFAPLTGSTPGRVNAHRRISSVTDARLEGNPSSPNAGSFGFTELSSQLNKVQPSPSRPSSLYQRQSSPARSLRALEDSPEVETLRKEVNTLKAELEEVKHELSESNEAREASELCVRALRAFIEENNVGISAPSGSGVSVSSSSSTSMPSTSSQVEPKKSIPAVGGWGFKLWRAETLTKNPAPATPITLATSGAAAPAVQGPPPQPLTKKFGDFFGTRASVTSFAAVPTKSLGMEQEPMCNGMSDTSSVEDSVAEPVSPASDLPRPVFVRDSVSVTSGSSRDLGASPDQKAVRPSSPPAIEGPFMPVAL</sequence>
<dbReference type="HOGENOM" id="CLU_031061_0_0_1"/>
<evidence type="ECO:0000256" key="2">
    <source>
        <dbReference type="SAM" id="MobiDB-lite"/>
    </source>
</evidence>
<dbReference type="EMBL" id="KN833724">
    <property type="protein sequence ID" value="KIK23668.1"/>
    <property type="molecule type" value="Genomic_DNA"/>
</dbReference>
<feature type="region of interest" description="Disordered" evidence="2">
    <location>
        <begin position="304"/>
        <end position="330"/>
    </location>
</feature>
<evidence type="ECO:0000256" key="1">
    <source>
        <dbReference type="SAM" id="Coils"/>
    </source>
</evidence>
<dbReference type="OrthoDB" id="2505754at2759"/>
<proteinExistence type="predicted"/>
<keyword evidence="1" id="KW-0175">Coiled coil</keyword>
<evidence type="ECO:0000313" key="3">
    <source>
        <dbReference type="EMBL" id="KIK23668.1"/>
    </source>
</evidence>
<accession>A0A0C9ZVH7</accession>
<reference evidence="3 4" key="1">
    <citation type="submission" date="2014-04" db="EMBL/GenBank/DDBJ databases">
        <authorList>
            <consortium name="DOE Joint Genome Institute"/>
            <person name="Kuo A."/>
            <person name="Kohler A."/>
            <person name="Costa M.D."/>
            <person name="Nagy L.G."/>
            <person name="Floudas D."/>
            <person name="Copeland A."/>
            <person name="Barry K.W."/>
            <person name="Cichocki N."/>
            <person name="Veneault-Fourrey C."/>
            <person name="LaButti K."/>
            <person name="Lindquist E.A."/>
            <person name="Lipzen A."/>
            <person name="Lundell T."/>
            <person name="Morin E."/>
            <person name="Murat C."/>
            <person name="Sun H."/>
            <person name="Tunlid A."/>
            <person name="Henrissat B."/>
            <person name="Grigoriev I.V."/>
            <person name="Hibbett D.S."/>
            <person name="Martin F."/>
            <person name="Nordberg H.P."/>
            <person name="Cantor M.N."/>
            <person name="Hua S.X."/>
        </authorList>
    </citation>
    <scope>NUCLEOTIDE SEQUENCE [LARGE SCALE GENOMIC DNA]</scope>
    <source>
        <strain evidence="3 4">441</strain>
    </source>
</reference>
<reference evidence="4" key="2">
    <citation type="submission" date="2015-01" db="EMBL/GenBank/DDBJ databases">
        <title>Evolutionary Origins and Diversification of the Mycorrhizal Mutualists.</title>
        <authorList>
            <consortium name="DOE Joint Genome Institute"/>
            <consortium name="Mycorrhizal Genomics Consortium"/>
            <person name="Kohler A."/>
            <person name="Kuo A."/>
            <person name="Nagy L.G."/>
            <person name="Floudas D."/>
            <person name="Copeland A."/>
            <person name="Barry K.W."/>
            <person name="Cichocki N."/>
            <person name="Veneault-Fourrey C."/>
            <person name="LaButti K."/>
            <person name="Lindquist E.A."/>
            <person name="Lipzen A."/>
            <person name="Lundell T."/>
            <person name="Morin E."/>
            <person name="Murat C."/>
            <person name="Riley R."/>
            <person name="Ohm R."/>
            <person name="Sun H."/>
            <person name="Tunlid A."/>
            <person name="Henrissat B."/>
            <person name="Grigoriev I.V."/>
            <person name="Hibbett D.S."/>
            <person name="Martin F."/>
        </authorList>
    </citation>
    <scope>NUCLEOTIDE SEQUENCE [LARGE SCALE GENOMIC DNA]</scope>
    <source>
        <strain evidence="4">441</strain>
    </source>
</reference>
<feature type="coiled-coil region" evidence="1">
    <location>
        <begin position="252"/>
        <end position="279"/>
    </location>
</feature>
<keyword evidence="4" id="KW-1185">Reference proteome</keyword>
<feature type="compositionally biased region" description="Low complexity" evidence="2">
    <location>
        <begin position="304"/>
        <end position="324"/>
    </location>
</feature>
<feature type="region of interest" description="Disordered" evidence="2">
    <location>
        <begin position="410"/>
        <end position="480"/>
    </location>
</feature>